<organism evidence="2 3">
    <name type="scientific">Variovorax terrae</name>
    <dbReference type="NCBI Taxonomy" id="2923278"/>
    <lineage>
        <taxon>Bacteria</taxon>
        <taxon>Pseudomonadati</taxon>
        <taxon>Pseudomonadota</taxon>
        <taxon>Betaproteobacteria</taxon>
        <taxon>Burkholderiales</taxon>
        <taxon>Comamonadaceae</taxon>
        <taxon>Variovorax</taxon>
    </lineage>
</organism>
<feature type="transmembrane region" description="Helical" evidence="1">
    <location>
        <begin position="191"/>
        <end position="210"/>
    </location>
</feature>
<dbReference type="InterPro" id="IPR031617">
    <property type="entry name" value="PelG"/>
</dbReference>
<feature type="transmembrane region" description="Helical" evidence="1">
    <location>
        <begin position="396"/>
        <end position="415"/>
    </location>
</feature>
<feature type="transmembrane region" description="Helical" evidence="1">
    <location>
        <begin position="230"/>
        <end position="254"/>
    </location>
</feature>
<feature type="transmembrane region" description="Helical" evidence="1">
    <location>
        <begin position="21"/>
        <end position="54"/>
    </location>
</feature>
<evidence type="ECO:0000313" key="2">
    <source>
        <dbReference type="EMBL" id="MCJ0765425.1"/>
    </source>
</evidence>
<keyword evidence="1" id="KW-1133">Transmembrane helix</keyword>
<feature type="transmembrane region" description="Helical" evidence="1">
    <location>
        <begin position="421"/>
        <end position="441"/>
    </location>
</feature>
<dbReference type="Proteomes" id="UP001139447">
    <property type="component" value="Unassembled WGS sequence"/>
</dbReference>
<keyword evidence="3" id="KW-1185">Reference proteome</keyword>
<name>A0A9X2APZ4_9BURK</name>
<evidence type="ECO:0000256" key="1">
    <source>
        <dbReference type="SAM" id="Phobius"/>
    </source>
</evidence>
<feature type="transmembrane region" description="Helical" evidence="1">
    <location>
        <begin position="163"/>
        <end position="185"/>
    </location>
</feature>
<feature type="transmembrane region" description="Helical" evidence="1">
    <location>
        <begin position="274"/>
        <end position="293"/>
    </location>
</feature>
<proteinExistence type="predicted"/>
<feature type="transmembrane region" description="Helical" evidence="1">
    <location>
        <begin position="66"/>
        <end position="88"/>
    </location>
</feature>
<evidence type="ECO:0000313" key="3">
    <source>
        <dbReference type="Proteomes" id="UP001139447"/>
    </source>
</evidence>
<keyword evidence="1" id="KW-0472">Membrane</keyword>
<feature type="transmembrane region" description="Helical" evidence="1">
    <location>
        <begin position="331"/>
        <end position="354"/>
    </location>
</feature>
<comment type="caution">
    <text evidence="2">The sequence shown here is derived from an EMBL/GenBank/DDBJ whole genome shotgun (WGS) entry which is preliminary data.</text>
</comment>
<accession>A0A9X2APZ4</accession>
<dbReference type="RefSeq" id="WP_243308808.1">
    <property type="nucleotide sequence ID" value="NZ_JALGBI010000003.1"/>
</dbReference>
<dbReference type="Pfam" id="PF16933">
    <property type="entry name" value="PelG"/>
    <property type="match status" value="1"/>
</dbReference>
<gene>
    <name evidence="2" type="primary">pelG</name>
    <name evidence="2" type="ORF">MMF98_19615</name>
</gene>
<feature type="transmembrane region" description="Helical" evidence="1">
    <location>
        <begin position="100"/>
        <end position="126"/>
    </location>
</feature>
<sequence length="456" mass="50380">MAGIGFELRKLINRDSYFSLVRAYAYAGLISSGPWVLSILGLVAIGLLSINVVVPSVLISQFQVSVTYLIMASLIFTGLVQLGFTRWVSDRLFARESEKVVPNFAGVLLVTNLVGGTLAVILVFTSFRGESVIYRTLMVAGFVTMCDIWVATTFMSGLKFYKVIVALFAGGYSLSVLLAMLLRGAGLEGLLAGYVVGQFMMLCGMVFIVLRSFPTPRLIAFDCFAPGAMYPSLVAVGLLYNFAIWADKIVFWLAPDTSNNVIGPLRASLIYDMPVFLAYLGIIPGMAVFLVRFETDFVEWYDKFYNAVRQGGSLEEIARMRDEMVFAIRQGLLDIVKIQTLSVLVMVVFAPAIFEKLHISTLYLPLFYVDAVAASLQVALLAVMNVFFYLDKRREVLAVVSLLAVLNVALSAVTLRLGAVFYGYGFALALLVTLVFALRVLERKIGRLEYETFMLQ</sequence>
<feature type="transmembrane region" description="Helical" evidence="1">
    <location>
        <begin position="366"/>
        <end position="389"/>
    </location>
</feature>
<reference evidence="2" key="1">
    <citation type="submission" date="2022-03" db="EMBL/GenBank/DDBJ databases">
        <authorList>
            <person name="Woo C.Y."/>
        </authorList>
    </citation>
    <scope>NUCLEOTIDE SEQUENCE</scope>
    <source>
        <strain evidence="2">CYS-02</strain>
    </source>
</reference>
<feature type="transmembrane region" description="Helical" evidence="1">
    <location>
        <begin position="132"/>
        <end position="151"/>
    </location>
</feature>
<keyword evidence="1" id="KW-0812">Transmembrane</keyword>
<dbReference type="AlphaFoldDB" id="A0A9X2APZ4"/>
<dbReference type="EMBL" id="JALGBI010000003">
    <property type="protein sequence ID" value="MCJ0765425.1"/>
    <property type="molecule type" value="Genomic_DNA"/>
</dbReference>
<protein>
    <submittedName>
        <fullName evidence="2">Exopolysaccharide Pel transporter PelG</fullName>
    </submittedName>
</protein>